<dbReference type="PROSITE" id="PS51294">
    <property type="entry name" value="HTH_MYB"/>
    <property type="match status" value="1"/>
</dbReference>
<dbReference type="SMART" id="SM00717">
    <property type="entry name" value="SANT"/>
    <property type="match status" value="1"/>
</dbReference>
<dbReference type="Pfam" id="PF00249">
    <property type="entry name" value="Myb_DNA-binding"/>
    <property type="match status" value="1"/>
</dbReference>
<reference evidence="3" key="1">
    <citation type="submission" date="2015-07" db="EMBL/GenBank/DDBJ databases">
        <title>MeaNS - Measles Nucleotide Surveillance Program.</title>
        <authorList>
            <person name="Tran T."/>
            <person name="Druce J."/>
        </authorList>
    </citation>
    <scope>NUCLEOTIDE SEQUENCE</scope>
    <source>
        <strain evidence="3">UCB-OBI-ISO-001</strain>
        <tissue evidence="3">Gonad</tissue>
    </source>
</reference>
<dbReference type="CDD" id="cd11660">
    <property type="entry name" value="SANT_TRF"/>
    <property type="match status" value="1"/>
</dbReference>
<dbReference type="STRING" id="37653.A0A0L8HKQ0"/>
<dbReference type="PROSITE" id="PS50090">
    <property type="entry name" value="MYB_LIKE"/>
    <property type="match status" value="1"/>
</dbReference>
<dbReference type="SUPFAM" id="SSF46689">
    <property type="entry name" value="Homeodomain-like"/>
    <property type="match status" value="1"/>
</dbReference>
<dbReference type="InterPro" id="IPR017930">
    <property type="entry name" value="Myb_dom"/>
</dbReference>
<evidence type="ECO:0000259" key="2">
    <source>
        <dbReference type="PROSITE" id="PS51294"/>
    </source>
</evidence>
<evidence type="ECO:0000259" key="1">
    <source>
        <dbReference type="PROSITE" id="PS50090"/>
    </source>
</evidence>
<evidence type="ECO:0000313" key="3">
    <source>
        <dbReference type="EMBL" id="KOF89699.1"/>
    </source>
</evidence>
<feature type="domain" description="Myb-like" evidence="1">
    <location>
        <begin position="98"/>
        <end position="148"/>
    </location>
</feature>
<proteinExistence type="predicted"/>
<protein>
    <submittedName>
        <fullName evidence="3">Uncharacterized protein</fullName>
    </submittedName>
</protein>
<dbReference type="InterPro" id="IPR001005">
    <property type="entry name" value="SANT/Myb"/>
</dbReference>
<feature type="non-terminal residue" evidence="3">
    <location>
        <position position="1"/>
    </location>
</feature>
<feature type="domain" description="HTH myb-type" evidence="2">
    <location>
        <begin position="98"/>
        <end position="152"/>
    </location>
</feature>
<dbReference type="AlphaFoldDB" id="A0A0L8HKQ0"/>
<dbReference type="EMBL" id="KQ417923">
    <property type="protein sequence ID" value="KOF89699.1"/>
    <property type="molecule type" value="Genomic_DNA"/>
</dbReference>
<gene>
    <name evidence="3" type="ORF">OCBIM_22012656mg</name>
</gene>
<dbReference type="InterPro" id="IPR009057">
    <property type="entry name" value="Homeodomain-like_sf"/>
</dbReference>
<name>A0A0L8HKQ0_OCTBM</name>
<organism evidence="3">
    <name type="scientific">Octopus bimaculoides</name>
    <name type="common">California two-spotted octopus</name>
    <dbReference type="NCBI Taxonomy" id="37653"/>
    <lineage>
        <taxon>Eukaryota</taxon>
        <taxon>Metazoa</taxon>
        <taxon>Spiralia</taxon>
        <taxon>Lophotrochozoa</taxon>
        <taxon>Mollusca</taxon>
        <taxon>Cephalopoda</taxon>
        <taxon>Coleoidea</taxon>
        <taxon>Octopodiformes</taxon>
        <taxon>Octopoda</taxon>
        <taxon>Incirrata</taxon>
        <taxon>Octopodidae</taxon>
        <taxon>Octopus</taxon>
    </lineage>
</organism>
<dbReference type="Gene3D" id="1.10.10.60">
    <property type="entry name" value="Homeodomain-like"/>
    <property type="match status" value="1"/>
</dbReference>
<sequence length="152" mass="17833">FQAGNAPASCGNRLLTSRNYNRILETDPQTCPFHRQLRQLERDFIKNLAKTNKKNTVTYSYIHQEIPVSSPKSCSGNVYDFILTPVKQKSSCDKGPEQKTRKKNEFSVCEMRRLRRGVRKYGCNWTQILKSFEFSPKKTPEDLRNKWRLTNR</sequence>
<accession>A0A0L8HKQ0</accession>